<evidence type="ECO:0000256" key="2">
    <source>
        <dbReference type="SAM" id="SignalP"/>
    </source>
</evidence>
<dbReference type="AlphaFoldDB" id="A0A1I8QA04"/>
<sequence length="192" mass="21700">MDKTSFLLLTCVFAGLCLPSLGFTVDEVKCHVCKAVVNEMEEEVAKVDPKKKIEVSGFRLDSSGNAVGKSVVMAKSEMFLSEVMDNICEKMDDYLKATHKKTGKFTLLKIMVDGKMNPLSSEVDFVQDGDMNKSLGHYCLEFVENYEDVIFKHFKADTLDEHLDIKICSEDSDYCNDAPVQEDYEFDDKDEL</sequence>
<gene>
    <name evidence="4" type="primary">106081932</name>
</gene>
<evidence type="ECO:0000313" key="4">
    <source>
        <dbReference type="EnsemblMetazoa" id="SCAU015260-PA"/>
    </source>
</evidence>
<name>A0A1I8QA04_STOCA</name>
<proteinExistence type="inferred from homology"/>
<dbReference type="PANTHER" id="PTHR13341">
    <property type="entry name" value="MIR-INTERACTING SAPOSIN-LIKE PROTEIN"/>
    <property type="match status" value="1"/>
</dbReference>
<protein>
    <recommendedName>
        <fullName evidence="3">DUF3456 domain-containing protein</fullName>
    </recommendedName>
</protein>
<dbReference type="EnsemblMetazoa" id="SCAU015260-RA">
    <property type="protein sequence ID" value="SCAU015260-PA"/>
    <property type="gene ID" value="SCAU015260"/>
</dbReference>
<dbReference type="GO" id="GO:0005783">
    <property type="term" value="C:endoplasmic reticulum"/>
    <property type="evidence" value="ECO:0007669"/>
    <property type="project" value="TreeGrafter"/>
</dbReference>
<dbReference type="KEGG" id="scac:106081932"/>
<evidence type="ECO:0000259" key="3">
    <source>
        <dbReference type="Pfam" id="PF11938"/>
    </source>
</evidence>
<dbReference type="OrthoDB" id="192915at2759"/>
<comment type="similarity">
    <text evidence="1">Belongs to the canopy family.</text>
</comment>
<dbReference type="Pfam" id="PF11938">
    <property type="entry name" value="DUF3456"/>
    <property type="match status" value="1"/>
</dbReference>
<reference evidence="4" key="1">
    <citation type="submission" date="2020-05" db="UniProtKB">
        <authorList>
            <consortium name="EnsemblMetazoa"/>
        </authorList>
    </citation>
    <scope>IDENTIFICATION</scope>
    <source>
        <strain evidence="4">USDA</strain>
    </source>
</reference>
<feature type="domain" description="DUF3456" evidence="3">
    <location>
        <begin position="29"/>
        <end position="175"/>
    </location>
</feature>
<evidence type="ECO:0000313" key="5">
    <source>
        <dbReference type="Proteomes" id="UP000095300"/>
    </source>
</evidence>
<feature type="chain" id="PRO_5009328021" description="DUF3456 domain-containing protein" evidence="2">
    <location>
        <begin position="23"/>
        <end position="192"/>
    </location>
</feature>
<dbReference type="PANTHER" id="PTHR13341:SF2">
    <property type="entry name" value="PROTEIN SEELE"/>
    <property type="match status" value="1"/>
</dbReference>
<evidence type="ECO:0000256" key="1">
    <source>
        <dbReference type="ARBA" id="ARBA00007285"/>
    </source>
</evidence>
<accession>A0A1I8QA04</accession>
<dbReference type="VEuPathDB" id="VectorBase:SCAU015260"/>
<dbReference type="InterPro" id="IPR042415">
    <property type="entry name" value="CNPY"/>
</dbReference>
<keyword evidence="5" id="KW-1185">Reference proteome</keyword>
<feature type="signal peptide" evidence="2">
    <location>
        <begin position="1"/>
        <end position="22"/>
    </location>
</feature>
<dbReference type="Proteomes" id="UP000095300">
    <property type="component" value="Unassembled WGS sequence"/>
</dbReference>
<keyword evidence="2" id="KW-0732">Signal</keyword>
<dbReference type="STRING" id="35570.A0A1I8QA04"/>
<dbReference type="InterPro" id="IPR021852">
    <property type="entry name" value="DUF3456"/>
</dbReference>
<organism evidence="4 5">
    <name type="scientific">Stomoxys calcitrans</name>
    <name type="common">Stable fly</name>
    <name type="synonym">Conops calcitrans</name>
    <dbReference type="NCBI Taxonomy" id="35570"/>
    <lineage>
        <taxon>Eukaryota</taxon>
        <taxon>Metazoa</taxon>
        <taxon>Ecdysozoa</taxon>
        <taxon>Arthropoda</taxon>
        <taxon>Hexapoda</taxon>
        <taxon>Insecta</taxon>
        <taxon>Pterygota</taxon>
        <taxon>Neoptera</taxon>
        <taxon>Endopterygota</taxon>
        <taxon>Diptera</taxon>
        <taxon>Brachycera</taxon>
        <taxon>Muscomorpha</taxon>
        <taxon>Muscoidea</taxon>
        <taxon>Muscidae</taxon>
        <taxon>Stomoxys</taxon>
    </lineage>
</organism>